<sequence length="77" mass="8949">MYANYLLPAFLFTCAPLFSQNETPLSQQLIETVRYVNGNKGGGEYAMVMGNQFLERIQRLHMYVQLFIHPFQECVVE</sequence>
<name>A0AAD5RC20_PARTN</name>
<gene>
    <name evidence="1" type="ORF">KIN20_011506</name>
    <name evidence="2" type="ORF">KIN20_035652</name>
    <name evidence="3" type="ORF">KIN20_037436</name>
</gene>
<keyword evidence="4" id="KW-1185">Reference proteome</keyword>
<proteinExistence type="predicted"/>
<accession>A0AAD5RC20</accession>
<reference evidence="2" key="1">
    <citation type="submission" date="2021-06" db="EMBL/GenBank/DDBJ databases">
        <title>Parelaphostrongylus tenuis whole genome reference sequence.</title>
        <authorList>
            <person name="Garwood T.J."/>
            <person name="Larsen P.A."/>
            <person name="Fountain-Jones N.M."/>
            <person name="Garbe J.R."/>
            <person name="Macchietto M.G."/>
            <person name="Kania S.A."/>
            <person name="Gerhold R.W."/>
            <person name="Richards J.E."/>
            <person name="Wolf T.M."/>
        </authorList>
    </citation>
    <scope>NUCLEOTIDE SEQUENCE</scope>
    <source>
        <strain evidence="2">MNPRO001-30</strain>
        <tissue evidence="2">Meninges</tissue>
    </source>
</reference>
<dbReference type="Proteomes" id="UP001196413">
    <property type="component" value="Unassembled WGS sequence"/>
</dbReference>
<dbReference type="AlphaFoldDB" id="A0AAD5RC20"/>
<evidence type="ECO:0000313" key="4">
    <source>
        <dbReference type="Proteomes" id="UP001196413"/>
    </source>
</evidence>
<protein>
    <submittedName>
        <fullName evidence="2">Uncharacterized protein</fullName>
    </submittedName>
</protein>
<dbReference type="EMBL" id="JAHQIW010007478">
    <property type="protein sequence ID" value="KAJ1374689.1"/>
    <property type="molecule type" value="Genomic_DNA"/>
</dbReference>
<organism evidence="2 4">
    <name type="scientific">Parelaphostrongylus tenuis</name>
    <name type="common">Meningeal worm</name>
    <dbReference type="NCBI Taxonomy" id="148309"/>
    <lineage>
        <taxon>Eukaryota</taxon>
        <taxon>Metazoa</taxon>
        <taxon>Ecdysozoa</taxon>
        <taxon>Nematoda</taxon>
        <taxon>Chromadorea</taxon>
        <taxon>Rhabditida</taxon>
        <taxon>Rhabditina</taxon>
        <taxon>Rhabditomorpha</taxon>
        <taxon>Strongyloidea</taxon>
        <taxon>Metastrongylidae</taxon>
        <taxon>Parelaphostrongylus</taxon>
    </lineage>
</organism>
<comment type="caution">
    <text evidence="2">The sequence shown here is derived from an EMBL/GenBank/DDBJ whole genome shotgun (WGS) entry which is preliminary data.</text>
</comment>
<dbReference type="EMBL" id="JAHQIW010007252">
    <property type="protein sequence ID" value="KAJ1373291.1"/>
    <property type="molecule type" value="Genomic_DNA"/>
</dbReference>
<evidence type="ECO:0000313" key="2">
    <source>
        <dbReference type="EMBL" id="KAJ1373291.1"/>
    </source>
</evidence>
<evidence type="ECO:0000313" key="3">
    <source>
        <dbReference type="EMBL" id="KAJ1374689.1"/>
    </source>
</evidence>
<dbReference type="EMBL" id="JAHQIW010002113">
    <property type="protein sequence ID" value="KAJ1354530.1"/>
    <property type="molecule type" value="Genomic_DNA"/>
</dbReference>
<evidence type="ECO:0000313" key="1">
    <source>
        <dbReference type="EMBL" id="KAJ1354530.1"/>
    </source>
</evidence>